<name>S9W4U0_SCHCR</name>
<dbReference type="Proteomes" id="UP000015464">
    <property type="component" value="Unassembled WGS sequence"/>
</dbReference>
<dbReference type="OrthoDB" id="5392089at2759"/>
<dbReference type="EMBL" id="KE546988">
    <property type="protein sequence ID" value="EPY53544.1"/>
    <property type="molecule type" value="Genomic_DNA"/>
</dbReference>
<evidence type="ECO:0000313" key="2">
    <source>
        <dbReference type="EMBL" id="EPY53544.1"/>
    </source>
</evidence>
<evidence type="ECO:0000256" key="1">
    <source>
        <dbReference type="SAM" id="MobiDB-lite"/>
    </source>
</evidence>
<proteinExistence type="predicted"/>
<dbReference type="GeneID" id="25038917"/>
<accession>S9W4U0</accession>
<dbReference type="OMA" id="INQHEEP"/>
<feature type="compositionally biased region" description="Basic and acidic residues" evidence="1">
    <location>
        <begin position="28"/>
        <end position="42"/>
    </location>
</feature>
<dbReference type="RefSeq" id="XP_013022057.1">
    <property type="nucleotide sequence ID" value="XM_013166603.1"/>
</dbReference>
<sequence length="66" mass="7554">MDSKLQENISVERARDDFRSYINQHEEPMLAAHTKEKVEYGRSKGSTPASVQRKGKAIRQKCCVIC</sequence>
<dbReference type="HOGENOM" id="CLU_2868889_0_0_1"/>
<dbReference type="AlphaFoldDB" id="S9W4U0"/>
<keyword evidence="3" id="KW-1185">Reference proteome</keyword>
<feature type="region of interest" description="Disordered" evidence="1">
    <location>
        <begin position="28"/>
        <end position="52"/>
    </location>
</feature>
<reference evidence="2 3" key="1">
    <citation type="journal article" date="2011" name="Science">
        <title>Comparative functional genomics of the fission yeasts.</title>
        <authorList>
            <person name="Rhind N."/>
            <person name="Chen Z."/>
            <person name="Yassour M."/>
            <person name="Thompson D.A."/>
            <person name="Haas B.J."/>
            <person name="Habib N."/>
            <person name="Wapinski I."/>
            <person name="Roy S."/>
            <person name="Lin M.F."/>
            <person name="Heiman D.I."/>
            <person name="Young S.K."/>
            <person name="Furuya K."/>
            <person name="Guo Y."/>
            <person name="Pidoux A."/>
            <person name="Chen H.M."/>
            <person name="Robbertse B."/>
            <person name="Goldberg J.M."/>
            <person name="Aoki K."/>
            <person name="Bayne E.H."/>
            <person name="Berlin A.M."/>
            <person name="Desjardins C.A."/>
            <person name="Dobbs E."/>
            <person name="Dukaj L."/>
            <person name="Fan L."/>
            <person name="FitzGerald M.G."/>
            <person name="French C."/>
            <person name="Gujja S."/>
            <person name="Hansen K."/>
            <person name="Keifenheim D."/>
            <person name="Levin J.Z."/>
            <person name="Mosher R.A."/>
            <person name="Mueller C.A."/>
            <person name="Pfiffner J."/>
            <person name="Priest M."/>
            <person name="Russ C."/>
            <person name="Smialowska A."/>
            <person name="Swoboda P."/>
            <person name="Sykes S.M."/>
            <person name="Vaughn M."/>
            <person name="Vengrova S."/>
            <person name="Yoder R."/>
            <person name="Zeng Q."/>
            <person name="Allshire R."/>
            <person name="Baulcombe D."/>
            <person name="Birren B.W."/>
            <person name="Brown W."/>
            <person name="Ekwall K."/>
            <person name="Kellis M."/>
            <person name="Leatherwood J."/>
            <person name="Levin H."/>
            <person name="Margalit H."/>
            <person name="Martienssen R."/>
            <person name="Nieduszynski C.A."/>
            <person name="Spatafora J.W."/>
            <person name="Friedman N."/>
            <person name="Dalgaard J.Z."/>
            <person name="Baumann P."/>
            <person name="Niki H."/>
            <person name="Regev A."/>
            <person name="Nusbaum C."/>
        </authorList>
    </citation>
    <scope>NUCLEOTIDE SEQUENCE [LARGE SCALE GENOMIC DNA]</scope>
    <source>
        <strain evidence="3">OY26 / ATCC MYA-4695 / CBS 11777 / NBRC 106824 / NRRL Y48691</strain>
    </source>
</reference>
<organism evidence="2 3">
    <name type="scientific">Schizosaccharomyces cryophilus (strain OY26 / ATCC MYA-4695 / CBS 11777 / NBRC 106824 / NRRL Y48691)</name>
    <name type="common">Fission yeast</name>
    <dbReference type="NCBI Taxonomy" id="653667"/>
    <lineage>
        <taxon>Eukaryota</taxon>
        <taxon>Fungi</taxon>
        <taxon>Dikarya</taxon>
        <taxon>Ascomycota</taxon>
        <taxon>Taphrinomycotina</taxon>
        <taxon>Schizosaccharomycetes</taxon>
        <taxon>Schizosaccharomycetales</taxon>
        <taxon>Schizosaccharomycetaceae</taxon>
        <taxon>Schizosaccharomyces</taxon>
    </lineage>
</organism>
<protein>
    <submittedName>
        <fullName evidence="2">Uncharacterized protein</fullName>
    </submittedName>
</protein>
<evidence type="ECO:0000313" key="3">
    <source>
        <dbReference type="Proteomes" id="UP000015464"/>
    </source>
</evidence>
<gene>
    <name evidence="2" type="ORF">SPOG_04604</name>
</gene>